<feature type="domain" description="FAD-binding" evidence="1">
    <location>
        <begin position="5"/>
        <end position="120"/>
    </location>
</feature>
<dbReference type="EMBL" id="JBHSDR010000003">
    <property type="protein sequence ID" value="MFC4293724.1"/>
    <property type="molecule type" value="Genomic_DNA"/>
</dbReference>
<dbReference type="RefSeq" id="WP_379537211.1">
    <property type="nucleotide sequence ID" value="NZ_JBHSDR010000003.1"/>
</dbReference>
<keyword evidence="3" id="KW-1185">Reference proteome</keyword>
<dbReference type="EC" id="1.-.-.-" evidence="2"/>
<dbReference type="Gene3D" id="3.50.50.60">
    <property type="entry name" value="FAD/NAD(P)-binding domain"/>
    <property type="match status" value="1"/>
</dbReference>
<comment type="caution">
    <text evidence="2">The sequence shown here is derived from an EMBL/GenBank/DDBJ whole genome shotgun (WGS) entry which is preliminary data.</text>
</comment>
<dbReference type="PANTHER" id="PTHR42685">
    <property type="entry name" value="GERANYLGERANYL DIPHOSPHATE REDUCTASE"/>
    <property type="match status" value="1"/>
</dbReference>
<dbReference type="InterPro" id="IPR036188">
    <property type="entry name" value="FAD/NAD-bd_sf"/>
</dbReference>
<dbReference type="SUPFAM" id="SSF51905">
    <property type="entry name" value="FAD/NAD(P)-binding domain"/>
    <property type="match status" value="1"/>
</dbReference>
<dbReference type="InterPro" id="IPR002938">
    <property type="entry name" value="FAD-bd"/>
</dbReference>
<dbReference type="PANTHER" id="PTHR42685:SF22">
    <property type="entry name" value="CONDITIONED MEDIUM FACTOR RECEPTOR 1"/>
    <property type="match status" value="1"/>
</dbReference>
<proteinExistence type="predicted"/>
<accession>A0ABV8RKE2</accession>
<evidence type="ECO:0000313" key="3">
    <source>
        <dbReference type="Proteomes" id="UP001595828"/>
    </source>
</evidence>
<evidence type="ECO:0000313" key="2">
    <source>
        <dbReference type="EMBL" id="MFC4293724.1"/>
    </source>
</evidence>
<dbReference type="GO" id="GO:0016491">
    <property type="term" value="F:oxidoreductase activity"/>
    <property type="evidence" value="ECO:0007669"/>
    <property type="project" value="UniProtKB-KW"/>
</dbReference>
<organism evidence="2 3">
    <name type="scientific">Novosphingobium tardum</name>
    <dbReference type="NCBI Taxonomy" id="1538021"/>
    <lineage>
        <taxon>Bacteria</taxon>
        <taxon>Pseudomonadati</taxon>
        <taxon>Pseudomonadota</taxon>
        <taxon>Alphaproteobacteria</taxon>
        <taxon>Sphingomonadales</taxon>
        <taxon>Sphingomonadaceae</taxon>
        <taxon>Novosphingobium</taxon>
    </lineage>
</organism>
<evidence type="ECO:0000259" key="1">
    <source>
        <dbReference type="Pfam" id="PF01494"/>
    </source>
</evidence>
<dbReference type="Proteomes" id="UP001595828">
    <property type="component" value="Unassembled WGS sequence"/>
</dbReference>
<protein>
    <submittedName>
        <fullName evidence="2">NAD(P)/FAD-dependent oxidoreductase</fullName>
        <ecNumber evidence="2">1.-.-.-</ecNumber>
    </submittedName>
</protein>
<dbReference type="Pfam" id="PF01494">
    <property type="entry name" value="FAD_binding_3"/>
    <property type="match status" value="1"/>
</dbReference>
<sequence>MPAHPALIVGGGPAGAAAAITLARAAMPHLLLERSRETGDALCGGFLSWRTLETLAGLGIAAADLNPVPTLRTRLFAGTSVAESPLPRPACSVSRHRLDTVLLAAAIGAGARVERGVAVREIGDSVRLDDGAELAADTVFLASGKHDVRGAARPAGARGSDPSLGLRVRIAAAPALAALVGDAVELHLFERGYVGVALQEDGSANLCMAVHRSRLQEAGSPEALLAQLAADHPALGERLAFRSGSEPIDAVANVPYGWHAAQGAPGLFRLGDQAGVIPSLAGEGMGIAIASGVSAAAAHAAGLGGQAWQERFARRIARPIGLADTIRSAAENPLGARALVATARALPASMGWAARMTRIAD</sequence>
<name>A0ABV8RKE2_9SPHN</name>
<dbReference type="InterPro" id="IPR050407">
    <property type="entry name" value="Geranylgeranyl_reductase"/>
</dbReference>
<dbReference type="PRINTS" id="PR00469">
    <property type="entry name" value="PNDRDTASEII"/>
</dbReference>
<keyword evidence="2" id="KW-0560">Oxidoreductase</keyword>
<dbReference type="PRINTS" id="PR00368">
    <property type="entry name" value="FADPNR"/>
</dbReference>
<gene>
    <name evidence="2" type="ORF">ACFO0A_01485</name>
</gene>
<reference evidence="3" key="1">
    <citation type="journal article" date="2019" name="Int. J. Syst. Evol. Microbiol.">
        <title>The Global Catalogue of Microorganisms (GCM) 10K type strain sequencing project: providing services to taxonomists for standard genome sequencing and annotation.</title>
        <authorList>
            <consortium name="The Broad Institute Genomics Platform"/>
            <consortium name="The Broad Institute Genome Sequencing Center for Infectious Disease"/>
            <person name="Wu L."/>
            <person name="Ma J."/>
        </authorList>
    </citation>
    <scope>NUCLEOTIDE SEQUENCE [LARGE SCALE GENOMIC DNA]</scope>
    <source>
        <strain evidence="3">CGMCC 1.12989</strain>
    </source>
</reference>